<dbReference type="HOGENOM" id="CLU_2155674_0_0_5"/>
<evidence type="ECO:0000313" key="2">
    <source>
        <dbReference type="Proteomes" id="UP000001953"/>
    </source>
</evidence>
<protein>
    <submittedName>
        <fullName evidence="1">Uncharacterized protein</fullName>
    </submittedName>
</protein>
<dbReference type="RefSeq" id="WP_011511426.1">
    <property type="nucleotide sequence ID" value="NC_007964.1"/>
</dbReference>
<accession>Q1QJ31</accession>
<reference evidence="1 2" key="1">
    <citation type="submission" date="2006-03" db="EMBL/GenBank/DDBJ databases">
        <title>Complete sequence of chromosome of Nitrobacter hamburgensis X14.</title>
        <authorList>
            <consortium name="US DOE Joint Genome Institute"/>
            <person name="Copeland A."/>
            <person name="Lucas S."/>
            <person name="Lapidus A."/>
            <person name="Barry K."/>
            <person name="Detter J.C."/>
            <person name="Glavina del Rio T."/>
            <person name="Hammon N."/>
            <person name="Israni S."/>
            <person name="Dalin E."/>
            <person name="Tice H."/>
            <person name="Pitluck S."/>
            <person name="Chain P."/>
            <person name="Malfatti S."/>
            <person name="Shin M."/>
            <person name="Vergez L."/>
            <person name="Schmutz J."/>
            <person name="Larimer F."/>
            <person name="Land M."/>
            <person name="Hauser L."/>
            <person name="Kyrpides N."/>
            <person name="Ivanova N."/>
            <person name="Ward B."/>
            <person name="Arp D."/>
            <person name="Klotz M."/>
            <person name="Stein L."/>
            <person name="O'Mullan G."/>
            <person name="Starkenburg S."/>
            <person name="Sayavedra L."/>
            <person name="Poret-Peterson A.T."/>
            <person name="Gentry M.E."/>
            <person name="Bruce D."/>
            <person name="Richardson P."/>
        </authorList>
    </citation>
    <scope>NUCLEOTIDE SEQUENCE [LARGE SCALE GENOMIC DNA]</scope>
    <source>
        <strain evidence="2">DSM 10229 / NCIMB 13809 / X14</strain>
    </source>
</reference>
<evidence type="ECO:0000313" key="1">
    <source>
        <dbReference type="EMBL" id="ABE63766.1"/>
    </source>
</evidence>
<name>Q1QJ31_NITHX</name>
<dbReference type="KEGG" id="nha:Nham_3016"/>
<gene>
    <name evidence="1" type="ordered locus">Nham_3016</name>
</gene>
<sequence>MTVTTDRLDYVPGSTATFIAAGVNSGRSIRFQIVDLASAPGINGIADVYAPFKVTDGGTGDADRPANGTVVAKWQVPADGSATGAKLQLTATSGSRTAITTFSDAPNKIVS</sequence>
<dbReference type="AlphaFoldDB" id="Q1QJ31"/>
<dbReference type="OrthoDB" id="9816009at2"/>
<keyword evidence="2" id="KW-1185">Reference proteome</keyword>
<dbReference type="EMBL" id="CP000319">
    <property type="protein sequence ID" value="ABE63766.1"/>
    <property type="molecule type" value="Genomic_DNA"/>
</dbReference>
<dbReference type="STRING" id="323097.Nham_3016"/>
<proteinExistence type="predicted"/>
<organism evidence="1 2">
    <name type="scientific">Nitrobacter hamburgensis (strain DSM 10229 / NCIMB 13809 / X14)</name>
    <dbReference type="NCBI Taxonomy" id="323097"/>
    <lineage>
        <taxon>Bacteria</taxon>
        <taxon>Pseudomonadati</taxon>
        <taxon>Pseudomonadota</taxon>
        <taxon>Alphaproteobacteria</taxon>
        <taxon>Hyphomicrobiales</taxon>
        <taxon>Nitrobacteraceae</taxon>
        <taxon>Nitrobacter</taxon>
    </lineage>
</organism>
<dbReference type="Proteomes" id="UP000001953">
    <property type="component" value="Chromosome"/>
</dbReference>